<name>A0A382DPR9_9ZZZZ</name>
<sequence>NWEKQYVTEYYIKLVNLCHFYTMLTFMLQESVAADDIETALSAPSSRLSFFVGYNFYGANKTGREHKMPNESNAITWGQLWGNLPDRIFKCPYKVKR</sequence>
<protein>
    <submittedName>
        <fullName evidence="1">Uncharacterized protein</fullName>
    </submittedName>
</protein>
<dbReference type="EMBL" id="UINC01040340">
    <property type="protein sequence ID" value="SVB40072.1"/>
    <property type="molecule type" value="Genomic_DNA"/>
</dbReference>
<feature type="non-terminal residue" evidence="1">
    <location>
        <position position="1"/>
    </location>
</feature>
<gene>
    <name evidence="1" type="ORF">METZ01_LOCUS192926</name>
</gene>
<dbReference type="AlphaFoldDB" id="A0A382DPR9"/>
<organism evidence="1">
    <name type="scientific">marine metagenome</name>
    <dbReference type="NCBI Taxonomy" id="408172"/>
    <lineage>
        <taxon>unclassified sequences</taxon>
        <taxon>metagenomes</taxon>
        <taxon>ecological metagenomes</taxon>
    </lineage>
</organism>
<proteinExistence type="predicted"/>
<reference evidence="1" key="1">
    <citation type="submission" date="2018-05" db="EMBL/GenBank/DDBJ databases">
        <authorList>
            <person name="Lanie J.A."/>
            <person name="Ng W.-L."/>
            <person name="Kazmierczak K.M."/>
            <person name="Andrzejewski T.M."/>
            <person name="Davidsen T.M."/>
            <person name="Wayne K.J."/>
            <person name="Tettelin H."/>
            <person name="Glass J.I."/>
            <person name="Rusch D."/>
            <person name="Podicherti R."/>
            <person name="Tsui H.-C.T."/>
            <person name="Winkler M.E."/>
        </authorList>
    </citation>
    <scope>NUCLEOTIDE SEQUENCE</scope>
</reference>
<accession>A0A382DPR9</accession>
<evidence type="ECO:0000313" key="1">
    <source>
        <dbReference type="EMBL" id="SVB40072.1"/>
    </source>
</evidence>